<evidence type="ECO:0000256" key="9">
    <source>
        <dbReference type="ARBA" id="ARBA00023136"/>
    </source>
</evidence>
<dbReference type="EC" id="2.3.2.27" evidence="4"/>
<evidence type="ECO:0000256" key="10">
    <source>
        <dbReference type="SAM" id="Phobius"/>
    </source>
</evidence>
<keyword evidence="5" id="KW-0808">Transferase</keyword>
<comment type="pathway">
    <text evidence="3">Protein modification; protein ubiquitination.</text>
</comment>
<dbReference type="AlphaFoldDB" id="A0ABD0RRU3"/>
<dbReference type="PANTHER" id="PTHR13145:SF0">
    <property type="entry name" value="E3 UBIQUITIN-PROTEIN LIGASE MARCHF6"/>
    <property type="match status" value="1"/>
</dbReference>
<evidence type="ECO:0000256" key="6">
    <source>
        <dbReference type="ARBA" id="ARBA00022692"/>
    </source>
</evidence>
<dbReference type="EMBL" id="JAMKFB020000002">
    <property type="protein sequence ID" value="KAL0200830.1"/>
    <property type="molecule type" value="Genomic_DNA"/>
</dbReference>
<evidence type="ECO:0000256" key="2">
    <source>
        <dbReference type="ARBA" id="ARBA00004141"/>
    </source>
</evidence>
<feature type="non-terminal residue" evidence="11">
    <location>
        <position position="1"/>
    </location>
</feature>
<keyword evidence="7" id="KW-0833">Ubl conjugation pathway</keyword>
<accession>A0ABD0RRU3</accession>
<evidence type="ECO:0000313" key="11">
    <source>
        <dbReference type="EMBL" id="KAL0200830.1"/>
    </source>
</evidence>
<feature type="transmembrane region" description="Helical" evidence="10">
    <location>
        <begin position="7"/>
        <end position="27"/>
    </location>
</feature>
<keyword evidence="9 10" id="KW-0472">Membrane</keyword>
<dbReference type="GO" id="GO:0016020">
    <property type="term" value="C:membrane"/>
    <property type="evidence" value="ECO:0007669"/>
    <property type="project" value="UniProtKB-SubCell"/>
</dbReference>
<dbReference type="Proteomes" id="UP001529510">
    <property type="component" value="Unassembled WGS sequence"/>
</dbReference>
<sequence length="56" mass="6108">ENLLADCLQGCFVVTCTLCAFISLVWLREQIVHGGAPLWLEQNQQQPANAAGPPNE</sequence>
<evidence type="ECO:0000313" key="12">
    <source>
        <dbReference type="Proteomes" id="UP001529510"/>
    </source>
</evidence>
<keyword evidence="6 10" id="KW-0812">Transmembrane</keyword>
<evidence type="ECO:0000256" key="4">
    <source>
        <dbReference type="ARBA" id="ARBA00012483"/>
    </source>
</evidence>
<keyword evidence="8 10" id="KW-1133">Transmembrane helix</keyword>
<gene>
    <name evidence="11" type="ORF">M9458_004017</name>
</gene>
<protein>
    <recommendedName>
        <fullName evidence="4">RING-type E3 ubiquitin transferase</fullName>
        <ecNumber evidence="4">2.3.2.27</ecNumber>
    </recommendedName>
</protein>
<evidence type="ECO:0000256" key="1">
    <source>
        <dbReference type="ARBA" id="ARBA00000900"/>
    </source>
</evidence>
<reference evidence="11 12" key="1">
    <citation type="submission" date="2024-05" db="EMBL/GenBank/DDBJ databases">
        <title>Genome sequencing and assembly of Indian major carp, Cirrhinus mrigala (Hamilton, 1822).</title>
        <authorList>
            <person name="Mohindra V."/>
            <person name="Chowdhury L.M."/>
            <person name="Lal K."/>
            <person name="Jena J.K."/>
        </authorList>
    </citation>
    <scope>NUCLEOTIDE SEQUENCE [LARGE SCALE GENOMIC DNA]</scope>
    <source>
        <strain evidence="11">CM1030</strain>
        <tissue evidence="11">Blood</tissue>
    </source>
</reference>
<name>A0ABD0RRU3_CIRMR</name>
<proteinExistence type="predicted"/>
<comment type="caution">
    <text evidence="11">The sequence shown here is derived from an EMBL/GenBank/DDBJ whole genome shotgun (WGS) entry which is preliminary data.</text>
</comment>
<evidence type="ECO:0000256" key="5">
    <source>
        <dbReference type="ARBA" id="ARBA00022679"/>
    </source>
</evidence>
<comment type="subcellular location">
    <subcellularLocation>
        <location evidence="2">Membrane</location>
        <topology evidence="2">Multi-pass membrane protein</topology>
    </subcellularLocation>
</comment>
<organism evidence="11 12">
    <name type="scientific">Cirrhinus mrigala</name>
    <name type="common">Mrigala</name>
    <dbReference type="NCBI Taxonomy" id="683832"/>
    <lineage>
        <taxon>Eukaryota</taxon>
        <taxon>Metazoa</taxon>
        <taxon>Chordata</taxon>
        <taxon>Craniata</taxon>
        <taxon>Vertebrata</taxon>
        <taxon>Euteleostomi</taxon>
        <taxon>Actinopterygii</taxon>
        <taxon>Neopterygii</taxon>
        <taxon>Teleostei</taxon>
        <taxon>Ostariophysi</taxon>
        <taxon>Cypriniformes</taxon>
        <taxon>Cyprinidae</taxon>
        <taxon>Labeoninae</taxon>
        <taxon>Labeonini</taxon>
        <taxon>Cirrhinus</taxon>
    </lineage>
</organism>
<comment type="catalytic activity">
    <reaction evidence="1">
        <text>S-ubiquitinyl-[E2 ubiquitin-conjugating enzyme]-L-cysteine + [acceptor protein]-L-lysine = [E2 ubiquitin-conjugating enzyme]-L-cysteine + N(6)-ubiquitinyl-[acceptor protein]-L-lysine.</text>
        <dbReference type="EC" id="2.3.2.27"/>
    </reaction>
</comment>
<dbReference type="PANTHER" id="PTHR13145">
    <property type="entry name" value="SSM4 PROTEIN"/>
    <property type="match status" value="1"/>
</dbReference>
<evidence type="ECO:0000256" key="8">
    <source>
        <dbReference type="ARBA" id="ARBA00022989"/>
    </source>
</evidence>
<evidence type="ECO:0000256" key="3">
    <source>
        <dbReference type="ARBA" id="ARBA00004906"/>
    </source>
</evidence>
<dbReference type="GO" id="GO:0061630">
    <property type="term" value="F:ubiquitin protein ligase activity"/>
    <property type="evidence" value="ECO:0007669"/>
    <property type="project" value="UniProtKB-EC"/>
</dbReference>
<evidence type="ECO:0000256" key="7">
    <source>
        <dbReference type="ARBA" id="ARBA00022786"/>
    </source>
</evidence>
<keyword evidence="12" id="KW-1185">Reference proteome</keyword>
<feature type="non-terminal residue" evidence="11">
    <location>
        <position position="56"/>
    </location>
</feature>